<evidence type="ECO:0000313" key="4">
    <source>
        <dbReference type="Proteomes" id="UP000000851"/>
    </source>
</evidence>
<organism evidence="3 4">
    <name type="scientific">Catenulispora acidiphila (strain DSM 44928 / JCM 14897 / NBRC 102108 / NRRL B-24433 / ID139908)</name>
    <dbReference type="NCBI Taxonomy" id="479433"/>
    <lineage>
        <taxon>Bacteria</taxon>
        <taxon>Bacillati</taxon>
        <taxon>Actinomycetota</taxon>
        <taxon>Actinomycetes</taxon>
        <taxon>Catenulisporales</taxon>
        <taxon>Catenulisporaceae</taxon>
        <taxon>Catenulispora</taxon>
    </lineage>
</organism>
<dbReference type="CDD" id="cd05289">
    <property type="entry name" value="MDR_like_2"/>
    <property type="match status" value="1"/>
</dbReference>
<accession>C7Q6K2</accession>
<dbReference type="PANTHER" id="PTHR11695:SF294">
    <property type="entry name" value="RETICULON-4-INTERACTING PROTEIN 1, MITOCHONDRIAL"/>
    <property type="match status" value="1"/>
</dbReference>
<dbReference type="InParanoid" id="C7Q6K2"/>
<dbReference type="eggNOG" id="COG0604">
    <property type="taxonomic scope" value="Bacteria"/>
</dbReference>
<dbReference type="KEGG" id="cai:Caci_5178"/>
<reference evidence="3 4" key="1">
    <citation type="journal article" date="2009" name="Stand. Genomic Sci.">
        <title>Complete genome sequence of Catenulispora acidiphila type strain (ID 139908).</title>
        <authorList>
            <person name="Copeland A."/>
            <person name="Lapidus A."/>
            <person name="Glavina Del Rio T."/>
            <person name="Nolan M."/>
            <person name="Lucas S."/>
            <person name="Chen F."/>
            <person name="Tice H."/>
            <person name="Cheng J.F."/>
            <person name="Bruce D."/>
            <person name="Goodwin L."/>
            <person name="Pitluck S."/>
            <person name="Mikhailova N."/>
            <person name="Pati A."/>
            <person name="Ivanova N."/>
            <person name="Mavromatis K."/>
            <person name="Chen A."/>
            <person name="Palaniappan K."/>
            <person name="Chain P."/>
            <person name="Land M."/>
            <person name="Hauser L."/>
            <person name="Chang Y.J."/>
            <person name="Jeffries C.D."/>
            <person name="Chertkov O."/>
            <person name="Brettin T."/>
            <person name="Detter J.C."/>
            <person name="Han C."/>
            <person name="Ali Z."/>
            <person name="Tindall B.J."/>
            <person name="Goker M."/>
            <person name="Bristow J."/>
            <person name="Eisen J.A."/>
            <person name="Markowitz V."/>
            <person name="Hugenholtz P."/>
            <person name="Kyrpides N.C."/>
            <person name="Klenk H.P."/>
        </authorList>
    </citation>
    <scope>NUCLEOTIDE SEQUENCE [LARGE SCALE GENOMIC DNA]</scope>
    <source>
        <strain evidence="4">DSM 44928 / JCM 14897 / NBRC 102108 / NRRL B-24433 / ID139908</strain>
    </source>
</reference>
<gene>
    <name evidence="3" type="ordered locus">Caci_5178</name>
</gene>
<feature type="domain" description="Enoyl reductase (ER)" evidence="2">
    <location>
        <begin position="19"/>
        <end position="321"/>
    </location>
</feature>
<keyword evidence="4" id="KW-1185">Reference proteome</keyword>
<dbReference type="Proteomes" id="UP000000851">
    <property type="component" value="Chromosome"/>
</dbReference>
<dbReference type="InterPro" id="IPR036291">
    <property type="entry name" value="NAD(P)-bd_dom_sf"/>
</dbReference>
<dbReference type="Gene3D" id="3.90.180.10">
    <property type="entry name" value="Medium-chain alcohol dehydrogenases, catalytic domain"/>
    <property type="match status" value="1"/>
</dbReference>
<dbReference type="GO" id="GO:0008270">
    <property type="term" value="F:zinc ion binding"/>
    <property type="evidence" value="ECO:0007669"/>
    <property type="project" value="InterPro"/>
</dbReference>
<dbReference type="RefSeq" id="WP_015793766.1">
    <property type="nucleotide sequence ID" value="NC_013131.1"/>
</dbReference>
<dbReference type="AlphaFoldDB" id="C7Q6K2"/>
<dbReference type="SUPFAM" id="SSF50129">
    <property type="entry name" value="GroES-like"/>
    <property type="match status" value="1"/>
</dbReference>
<dbReference type="EMBL" id="CP001700">
    <property type="protein sequence ID" value="ACU74037.1"/>
    <property type="molecule type" value="Genomic_DNA"/>
</dbReference>
<dbReference type="PROSITE" id="PS01162">
    <property type="entry name" value="QOR_ZETA_CRYSTAL"/>
    <property type="match status" value="1"/>
</dbReference>
<dbReference type="PANTHER" id="PTHR11695">
    <property type="entry name" value="ALCOHOL DEHYDROGENASE RELATED"/>
    <property type="match status" value="1"/>
</dbReference>
<dbReference type="InterPro" id="IPR050700">
    <property type="entry name" value="YIM1/Zinc_Alcohol_DH_Fams"/>
</dbReference>
<dbReference type="SUPFAM" id="SSF51735">
    <property type="entry name" value="NAD(P)-binding Rossmann-fold domains"/>
    <property type="match status" value="1"/>
</dbReference>
<dbReference type="SMART" id="SM00829">
    <property type="entry name" value="PKS_ER"/>
    <property type="match status" value="1"/>
</dbReference>
<dbReference type="InterPro" id="IPR013154">
    <property type="entry name" value="ADH-like_N"/>
</dbReference>
<proteinExistence type="predicted"/>
<keyword evidence="1" id="KW-0560">Oxidoreductase</keyword>
<evidence type="ECO:0000256" key="1">
    <source>
        <dbReference type="ARBA" id="ARBA00023002"/>
    </source>
</evidence>
<dbReference type="Pfam" id="PF13602">
    <property type="entry name" value="ADH_zinc_N_2"/>
    <property type="match status" value="1"/>
</dbReference>
<dbReference type="GO" id="GO:0016491">
    <property type="term" value="F:oxidoreductase activity"/>
    <property type="evidence" value="ECO:0007669"/>
    <property type="project" value="UniProtKB-KW"/>
</dbReference>
<dbReference type="Gene3D" id="3.40.50.720">
    <property type="entry name" value="NAD(P)-binding Rossmann-like Domain"/>
    <property type="match status" value="1"/>
</dbReference>
<evidence type="ECO:0000259" key="2">
    <source>
        <dbReference type="SMART" id="SM00829"/>
    </source>
</evidence>
<dbReference type="InterPro" id="IPR020843">
    <property type="entry name" value="ER"/>
</dbReference>
<evidence type="ECO:0000313" key="3">
    <source>
        <dbReference type="EMBL" id="ACU74037.1"/>
    </source>
</evidence>
<dbReference type="InterPro" id="IPR002364">
    <property type="entry name" value="Quin_OxRdtase/zeta-crystal_CS"/>
</dbReference>
<dbReference type="InterPro" id="IPR011032">
    <property type="entry name" value="GroES-like_sf"/>
</dbReference>
<protein>
    <submittedName>
        <fullName evidence="3">Alcohol dehydrogenase zinc-binding domain protein</fullName>
    </submittedName>
</protein>
<dbReference type="STRING" id="479433.Caci_5178"/>
<dbReference type="Pfam" id="PF08240">
    <property type="entry name" value="ADH_N"/>
    <property type="match status" value="1"/>
</dbReference>
<sequence length="326" mass="34139">MTEQTLPATMRAIVATEAGSADVLTETRVPKPQPGGTEVLVRVHAAAINPADWKTRSSGGWTGRNGATEQGVILGWDVSGVVEAVGRGVTVLKPGDEVFGMPLFPHFPGGYSEYVAAPSRQFVLKPANLTHVQAAALPLASLTAYQALHDFAKVRPGQRVLIHAAAGGVGHLAVQIAKALGAYVIGTASAAKHDFLRDLGADEAVDYREVDFAEAVSGVDAVIDAIGGDYFERSLRILNPGGTLVALNYDVSAERKALAAERGVTTDFMLVEPDLAALTAIRDLAADGRLRPVVEAELPLAEAAKAHELGETNRVSGKIVLTVVAE</sequence>
<name>C7Q6K2_CATAD</name>
<dbReference type="HOGENOM" id="CLU_026673_3_3_11"/>